<keyword evidence="2" id="KW-1185">Reference proteome</keyword>
<dbReference type="Proteomes" id="UP000202420">
    <property type="component" value="Segment"/>
</dbReference>
<protein>
    <submittedName>
        <fullName evidence="1">Uncharacterized protein z811L</fullName>
    </submittedName>
</protein>
<evidence type="ECO:0000313" key="2">
    <source>
        <dbReference type="Proteomes" id="UP000202420"/>
    </source>
</evidence>
<proteinExistence type="predicted"/>
<accession>A7KA71</accession>
<organism evidence="1 2">
    <name type="scientific">Chlorovirus heliozoae</name>
    <dbReference type="NCBI Taxonomy" id="322019"/>
    <lineage>
        <taxon>Viruses</taxon>
        <taxon>Varidnaviria</taxon>
        <taxon>Bamfordvirae</taxon>
        <taxon>Nucleocytoviricota</taxon>
        <taxon>Megaviricetes</taxon>
        <taxon>Algavirales</taxon>
        <taxon>Phycodnaviridae</taxon>
        <taxon>Chlorovirus</taxon>
    </lineage>
</organism>
<sequence length="65" mass="7708">MQVPAAQQNFTRIKACHFALWEDALQRFQSTRIVFIISKRRENNCSIRHHKIYVACRKPVANIPR</sequence>
<dbReference type="KEGG" id="vg:5470690"/>
<gene>
    <name evidence="1" type="primary">z811L</name>
    <name evidence="1" type="ORF">ATCV1_z811L</name>
</gene>
<reference evidence="1 2" key="1">
    <citation type="submission" date="2006-09" db="EMBL/GenBank/DDBJ databases">
        <title>Sequence and annotation of the 288-kb ATCV-1 virus that infects an endosymbiotic Chlorella strain of the heliozoon Acanthocystis turfacea.</title>
        <authorList>
            <person name="Fitzgerald L.A."/>
            <person name="Graves M.V."/>
            <person name="Li X."/>
            <person name="Pfitzner A.J.P."/>
            <person name="Hartigan J."/>
            <person name="Van Etten J.L."/>
        </authorList>
    </citation>
    <scope>NUCLEOTIDE SEQUENCE [LARGE SCALE GENOMIC DNA]</scope>
    <source>
        <strain evidence="1 2">ATCV-1</strain>
    </source>
</reference>
<name>A7KA71_9PHYC</name>
<dbReference type="GeneID" id="5470690"/>
<evidence type="ECO:0000313" key="1">
    <source>
        <dbReference type="EMBL" id="ABT16945.1"/>
    </source>
</evidence>
<dbReference type="RefSeq" id="YP_001427292.1">
    <property type="nucleotide sequence ID" value="NC_008724.1"/>
</dbReference>
<dbReference type="EMBL" id="EF101928">
    <property type="protein sequence ID" value="ABT16945.1"/>
    <property type="molecule type" value="Genomic_DNA"/>
</dbReference>